<evidence type="ECO:0000313" key="3">
    <source>
        <dbReference type="Proteomes" id="UP001159363"/>
    </source>
</evidence>
<reference evidence="2 3" key="1">
    <citation type="submission" date="2023-02" db="EMBL/GenBank/DDBJ databases">
        <title>LHISI_Scaffold_Assembly.</title>
        <authorList>
            <person name="Stuart O.P."/>
            <person name="Cleave R."/>
            <person name="Magrath M.J.L."/>
            <person name="Mikheyev A.S."/>
        </authorList>
    </citation>
    <scope>NUCLEOTIDE SEQUENCE [LARGE SCALE GENOMIC DNA]</scope>
    <source>
        <strain evidence="2">Daus_M_001</strain>
        <tissue evidence="2">Leg muscle</tissue>
    </source>
</reference>
<feature type="region of interest" description="Disordered" evidence="1">
    <location>
        <begin position="1"/>
        <end position="99"/>
    </location>
</feature>
<organism evidence="2 3">
    <name type="scientific">Dryococelus australis</name>
    <dbReference type="NCBI Taxonomy" id="614101"/>
    <lineage>
        <taxon>Eukaryota</taxon>
        <taxon>Metazoa</taxon>
        <taxon>Ecdysozoa</taxon>
        <taxon>Arthropoda</taxon>
        <taxon>Hexapoda</taxon>
        <taxon>Insecta</taxon>
        <taxon>Pterygota</taxon>
        <taxon>Neoptera</taxon>
        <taxon>Polyneoptera</taxon>
        <taxon>Phasmatodea</taxon>
        <taxon>Verophasmatodea</taxon>
        <taxon>Anareolatae</taxon>
        <taxon>Phasmatidae</taxon>
        <taxon>Eurycanthinae</taxon>
        <taxon>Dryococelus</taxon>
    </lineage>
</organism>
<feature type="compositionally biased region" description="Polar residues" evidence="1">
    <location>
        <begin position="40"/>
        <end position="59"/>
    </location>
</feature>
<feature type="region of interest" description="Disordered" evidence="1">
    <location>
        <begin position="117"/>
        <end position="156"/>
    </location>
</feature>
<evidence type="ECO:0000256" key="1">
    <source>
        <dbReference type="SAM" id="MobiDB-lite"/>
    </source>
</evidence>
<evidence type="ECO:0000313" key="2">
    <source>
        <dbReference type="EMBL" id="KAJ8868364.1"/>
    </source>
</evidence>
<sequence>MEQCWNGRAGERKRKIPEKTRRPAASSGTIPTRENDVEGEQTNRSLPWHASTISDTEQCWNGRAGERKRKIPEKTRRPAASSGTIPTRENDVEGEQTNRSLPWHASTISDTEQCWNGRAGERKRKIPEKTRRPAASSGTIPTRENDVEGEQTNRSLSWHASTISTRHCSSARMNARVEREIPEKTHRPTASEPAGNWTRFALVGGEQSNRSATMAPAHVSRSGLYLLLTNVTYGTKARKTGRDQVIKGTLRRNGTQPMFFVINVRRILQKITHVVRSIPLDESCSIPKAVAPGFSHAVIVLDNAAGRRVFTINSPQDPYFRTQ</sequence>
<gene>
    <name evidence="2" type="ORF">PR048_029880</name>
</gene>
<keyword evidence="3" id="KW-1185">Reference proteome</keyword>
<accession>A0ABQ9GBA3</accession>
<proteinExistence type="predicted"/>
<protein>
    <submittedName>
        <fullName evidence="2">Uncharacterized protein</fullName>
    </submittedName>
</protein>
<dbReference type="EMBL" id="JARBHB010000014">
    <property type="protein sequence ID" value="KAJ8868364.1"/>
    <property type="molecule type" value="Genomic_DNA"/>
</dbReference>
<comment type="caution">
    <text evidence="2">The sequence shown here is derived from an EMBL/GenBank/DDBJ whole genome shotgun (WGS) entry which is preliminary data.</text>
</comment>
<dbReference type="Proteomes" id="UP001159363">
    <property type="component" value="Chromosome 13"/>
</dbReference>
<name>A0ABQ9GBA3_9NEOP</name>